<evidence type="ECO:0000256" key="1">
    <source>
        <dbReference type="SAM" id="MobiDB-lite"/>
    </source>
</evidence>
<organism evidence="3 4">
    <name type="scientific">Necator americanus</name>
    <name type="common">Human hookworm</name>
    <dbReference type="NCBI Taxonomy" id="51031"/>
    <lineage>
        <taxon>Eukaryota</taxon>
        <taxon>Metazoa</taxon>
        <taxon>Ecdysozoa</taxon>
        <taxon>Nematoda</taxon>
        <taxon>Chromadorea</taxon>
        <taxon>Rhabditida</taxon>
        <taxon>Rhabditina</taxon>
        <taxon>Rhabditomorpha</taxon>
        <taxon>Strongyloidea</taxon>
        <taxon>Ancylostomatidae</taxon>
        <taxon>Bunostominae</taxon>
        <taxon>Necator</taxon>
    </lineage>
</organism>
<feature type="region of interest" description="Disordered" evidence="1">
    <location>
        <begin position="136"/>
        <end position="164"/>
    </location>
</feature>
<protein>
    <recommendedName>
        <fullName evidence="2">Integrase zinc-binding domain-containing protein</fullName>
    </recommendedName>
</protein>
<dbReference type="InterPro" id="IPR041588">
    <property type="entry name" value="Integrase_H2C2"/>
</dbReference>
<evidence type="ECO:0000313" key="3">
    <source>
        <dbReference type="EMBL" id="KAK6749738.1"/>
    </source>
</evidence>
<comment type="caution">
    <text evidence="3">The sequence shown here is derived from an EMBL/GenBank/DDBJ whole genome shotgun (WGS) entry which is preliminary data.</text>
</comment>
<gene>
    <name evidence="3" type="primary">Necator_chrIV.g15300</name>
    <name evidence="3" type="ORF">RB195_002005</name>
</gene>
<dbReference type="EMBL" id="JAVFWL010000004">
    <property type="protein sequence ID" value="KAK6749738.1"/>
    <property type="molecule type" value="Genomic_DNA"/>
</dbReference>
<dbReference type="Pfam" id="PF17921">
    <property type="entry name" value="Integrase_H2C2"/>
    <property type="match status" value="1"/>
</dbReference>
<feature type="domain" description="Integrase zinc-binding" evidence="2">
    <location>
        <begin position="8"/>
        <end position="41"/>
    </location>
</feature>
<name>A0ABR1DI10_NECAM</name>
<reference evidence="3 4" key="1">
    <citation type="submission" date="2023-08" db="EMBL/GenBank/DDBJ databases">
        <title>A Necator americanus chromosomal reference genome.</title>
        <authorList>
            <person name="Ilik V."/>
            <person name="Petrzelkova K.J."/>
            <person name="Pardy F."/>
            <person name="Fuh T."/>
            <person name="Niatou-Singa F.S."/>
            <person name="Gouil Q."/>
            <person name="Baker L."/>
            <person name="Ritchie M.E."/>
            <person name="Jex A.R."/>
            <person name="Gazzola D."/>
            <person name="Li H."/>
            <person name="Toshio Fujiwara R."/>
            <person name="Zhan B."/>
            <person name="Aroian R.V."/>
            <person name="Pafco B."/>
            <person name="Schwarz E.M."/>
        </authorList>
    </citation>
    <scope>NUCLEOTIDE SEQUENCE [LARGE SCALE GENOMIC DNA]</scope>
    <source>
        <strain evidence="3 4">Aroian</strain>
        <tissue evidence="3">Whole animal</tissue>
    </source>
</reference>
<evidence type="ECO:0000259" key="2">
    <source>
        <dbReference type="Pfam" id="PF17921"/>
    </source>
</evidence>
<evidence type="ECO:0000313" key="4">
    <source>
        <dbReference type="Proteomes" id="UP001303046"/>
    </source>
</evidence>
<accession>A0ABR1DI10</accession>
<proteinExistence type="predicted"/>
<dbReference type="Proteomes" id="UP001303046">
    <property type="component" value="Unassembled WGS sequence"/>
</dbReference>
<feature type="compositionally biased region" description="Acidic residues" evidence="1">
    <location>
        <begin position="143"/>
        <end position="157"/>
    </location>
</feature>
<keyword evidence="4" id="KW-1185">Reference proteome</keyword>
<sequence>MDPIIPGDRTMATVRQGYWVPKRRQQIYKMIQKCVRCRRFNDLLAIRYVGLDFFDLPTSNQDEDDTRAYECIFTCTITRLIYLEMVASIGVEQDTFSAIHPVDFLQKNLLLTPPADLLDDSTLNPDYLPPQELRALQNRHEVADEEGDEDDDKDEDEVPRNREE</sequence>